<dbReference type="GO" id="GO:0003682">
    <property type="term" value="F:chromatin binding"/>
    <property type="evidence" value="ECO:0007669"/>
    <property type="project" value="UniProtKB-ARBA"/>
</dbReference>
<dbReference type="OrthoDB" id="1919336at2759"/>
<evidence type="ECO:0000256" key="4">
    <source>
        <dbReference type="ARBA" id="ARBA00023242"/>
    </source>
</evidence>
<name>A0A314YB20_PRUYE</name>
<gene>
    <name evidence="8" type="ORF">Pyn_28587</name>
</gene>
<dbReference type="SUPFAM" id="SSF47095">
    <property type="entry name" value="HMG-box"/>
    <property type="match status" value="1"/>
</dbReference>
<sequence length="151" mass="17026">MDRQHKDHPPLLISSHAPLPKFTHAPHQTKQSPLKPKASYISILYSPRFPLRLRLIFFSSPSLPCPKVNSYAFGTDSDRVTSALAVLERFSSLKTKSAGASKRTSKKAGKDPNKPKRPASAFFVFMEDFREKYKKEHPNNKSVAADEDDDE</sequence>
<comment type="similarity">
    <text evidence="2">Belongs to the HMGB family.</text>
</comment>
<dbReference type="PROSITE" id="PS50118">
    <property type="entry name" value="HMG_BOX_2"/>
    <property type="match status" value="1"/>
</dbReference>
<feature type="region of interest" description="Disordered" evidence="6">
    <location>
        <begin position="1"/>
        <end position="34"/>
    </location>
</feature>
<dbReference type="AlphaFoldDB" id="A0A314YB20"/>
<dbReference type="InterPro" id="IPR036910">
    <property type="entry name" value="HMG_box_dom_sf"/>
</dbReference>
<dbReference type="GO" id="GO:0005634">
    <property type="term" value="C:nucleus"/>
    <property type="evidence" value="ECO:0007669"/>
    <property type="project" value="UniProtKB-SubCell"/>
</dbReference>
<dbReference type="GO" id="GO:0003677">
    <property type="term" value="F:DNA binding"/>
    <property type="evidence" value="ECO:0007669"/>
    <property type="project" value="UniProtKB-UniRule"/>
</dbReference>
<dbReference type="STRING" id="2094558.A0A314YB20"/>
<evidence type="ECO:0000256" key="3">
    <source>
        <dbReference type="ARBA" id="ARBA00023125"/>
    </source>
</evidence>
<dbReference type="Pfam" id="PF00505">
    <property type="entry name" value="HMG_box"/>
    <property type="match status" value="1"/>
</dbReference>
<dbReference type="GO" id="GO:0000785">
    <property type="term" value="C:chromatin"/>
    <property type="evidence" value="ECO:0007669"/>
    <property type="project" value="UniProtKB-ARBA"/>
</dbReference>
<organism evidence="8 9">
    <name type="scientific">Prunus yedoensis var. nudiflora</name>
    <dbReference type="NCBI Taxonomy" id="2094558"/>
    <lineage>
        <taxon>Eukaryota</taxon>
        <taxon>Viridiplantae</taxon>
        <taxon>Streptophyta</taxon>
        <taxon>Embryophyta</taxon>
        <taxon>Tracheophyta</taxon>
        <taxon>Spermatophyta</taxon>
        <taxon>Magnoliopsida</taxon>
        <taxon>eudicotyledons</taxon>
        <taxon>Gunneridae</taxon>
        <taxon>Pentapetalae</taxon>
        <taxon>rosids</taxon>
        <taxon>fabids</taxon>
        <taxon>Rosales</taxon>
        <taxon>Rosaceae</taxon>
        <taxon>Amygdaloideae</taxon>
        <taxon>Amygdaleae</taxon>
        <taxon>Prunus</taxon>
    </lineage>
</organism>
<dbReference type="GO" id="GO:0006325">
    <property type="term" value="P:chromatin organization"/>
    <property type="evidence" value="ECO:0007669"/>
    <property type="project" value="UniProtKB-ARBA"/>
</dbReference>
<comment type="caution">
    <text evidence="8">The sequence shown here is derived from an EMBL/GenBank/DDBJ whole genome shotgun (WGS) entry which is preliminary data.</text>
</comment>
<accession>A0A314YB20</accession>
<evidence type="ECO:0000256" key="5">
    <source>
        <dbReference type="PROSITE-ProRule" id="PRU00267"/>
    </source>
</evidence>
<evidence type="ECO:0000313" key="8">
    <source>
        <dbReference type="EMBL" id="PQQ02001.1"/>
    </source>
</evidence>
<feature type="domain" description="HMG box" evidence="7">
    <location>
        <begin position="115"/>
        <end position="151"/>
    </location>
</feature>
<feature type="DNA-binding region" description="HMG box" evidence="5">
    <location>
        <begin position="115"/>
        <end position="151"/>
    </location>
</feature>
<dbReference type="InterPro" id="IPR031061">
    <property type="entry name" value="HMGB_plant"/>
</dbReference>
<dbReference type="PANTHER" id="PTHR46261:SF18">
    <property type="entry name" value="DNA-BINDING PROTEIN MNB1B"/>
    <property type="match status" value="1"/>
</dbReference>
<dbReference type="Proteomes" id="UP000250321">
    <property type="component" value="Unassembled WGS sequence"/>
</dbReference>
<dbReference type="EMBL" id="PJQY01001513">
    <property type="protein sequence ID" value="PQQ02001.1"/>
    <property type="molecule type" value="Genomic_DNA"/>
</dbReference>
<keyword evidence="9" id="KW-1185">Reference proteome</keyword>
<evidence type="ECO:0000256" key="6">
    <source>
        <dbReference type="SAM" id="MobiDB-lite"/>
    </source>
</evidence>
<protein>
    <submittedName>
        <fullName evidence="8">HMG1/2-like protein isoform X1</fullName>
    </submittedName>
</protein>
<feature type="region of interest" description="Disordered" evidence="6">
    <location>
        <begin position="96"/>
        <end position="120"/>
    </location>
</feature>
<dbReference type="GO" id="GO:0030527">
    <property type="term" value="F:structural constituent of chromatin"/>
    <property type="evidence" value="ECO:0007669"/>
    <property type="project" value="UniProtKB-ARBA"/>
</dbReference>
<dbReference type="InterPro" id="IPR009071">
    <property type="entry name" value="HMG_box_dom"/>
</dbReference>
<dbReference type="PANTHER" id="PTHR46261">
    <property type="entry name" value="HIGH MOBILITY GROUP B PROTEIN 4-RELATED"/>
    <property type="match status" value="1"/>
</dbReference>
<keyword evidence="3 5" id="KW-0238">DNA-binding</keyword>
<evidence type="ECO:0000256" key="2">
    <source>
        <dbReference type="ARBA" id="ARBA00008774"/>
    </source>
</evidence>
<evidence type="ECO:0000259" key="7">
    <source>
        <dbReference type="PROSITE" id="PS50118"/>
    </source>
</evidence>
<comment type="subcellular location">
    <subcellularLocation>
        <location evidence="1">Nucleus</location>
    </subcellularLocation>
</comment>
<reference evidence="8 9" key="1">
    <citation type="submission" date="2018-02" db="EMBL/GenBank/DDBJ databases">
        <title>Draft genome of wild Prunus yedoensis var. nudiflora.</title>
        <authorList>
            <person name="Baek S."/>
            <person name="Kim J.-H."/>
            <person name="Choi K."/>
            <person name="Kim G.-B."/>
            <person name="Cho A."/>
            <person name="Jang H."/>
            <person name="Shin C.-H."/>
            <person name="Yu H.-J."/>
            <person name="Mun J.-H."/>
        </authorList>
    </citation>
    <scope>NUCLEOTIDE SEQUENCE [LARGE SCALE GENOMIC DNA]</scope>
    <source>
        <strain evidence="9">cv. Jeju island</strain>
        <tissue evidence="8">Leaf</tissue>
    </source>
</reference>
<evidence type="ECO:0000313" key="9">
    <source>
        <dbReference type="Proteomes" id="UP000250321"/>
    </source>
</evidence>
<keyword evidence="4 5" id="KW-0539">Nucleus</keyword>
<dbReference type="Gene3D" id="1.10.30.10">
    <property type="entry name" value="High mobility group box domain"/>
    <property type="match status" value="1"/>
</dbReference>
<evidence type="ECO:0000256" key="1">
    <source>
        <dbReference type="ARBA" id="ARBA00004123"/>
    </source>
</evidence>
<proteinExistence type="inferred from homology"/>